<gene>
    <name evidence="6" type="ORF">Rhal01_02001</name>
</gene>
<proteinExistence type="predicted"/>
<dbReference type="EMBL" id="BAABRL010000005">
    <property type="protein sequence ID" value="GAA5495822.1"/>
    <property type="molecule type" value="Genomic_DNA"/>
</dbReference>
<dbReference type="PANTHER" id="PTHR30055">
    <property type="entry name" value="HTH-TYPE TRANSCRIPTIONAL REGULATOR RUTR"/>
    <property type="match status" value="1"/>
</dbReference>
<dbReference type="Pfam" id="PF00440">
    <property type="entry name" value="TetR_N"/>
    <property type="match status" value="1"/>
</dbReference>
<evidence type="ECO:0000256" key="3">
    <source>
        <dbReference type="ARBA" id="ARBA00023163"/>
    </source>
</evidence>
<evidence type="ECO:0000259" key="5">
    <source>
        <dbReference type="PROSITE" id="PS50977"/>
    </source>
</evidence>
<evidence type="ECO:0000313" key="7">
    <source>
        <dbReference type="Proteomes" id="UP001424741"/>
    </source>
</evidence>
<name>A0ABP9UZL9_9BACT</name>
<keyword evidence="3" id="KW-0804">Transcription</keyword>
<sequence length="209" mass="23034">MPSEPKIKLINSAIEVFANNGYRGARVSDIVAGADANIAAVNYHFGSKENLYMQAIRKAHEISEMTYPTRGNLPQNAPAREKLSSYVRSCLKRSLDKGPAGQFGRIFAKTMYSPDSPVKRVLDEAHDLELDYIQEMLIEFYGTDAPAVIQLAKINVVCLSSVLSNYPITSSKIFSSDPSPKEIDSMIENQVNVTLAALDSLTPENAFTR</sequence>
<keyword evidence="2 4" id="KW-0238">DNA-binding</keyword>
<dbReference type="Proteomes" id="UP001424741">
    <property type="component" value="Unassembled WGS sequence"/>
</dbReference>
<evidence type="ECO:0000256" key="4">
    <source>
        <dbReference type="PROSITE-ProRule" id="PRU00335"/>
    </source>
</evidence>
<dbReference type="Gene3D" id="1.10.357.10">
    <property type="entry name" value="Tetracycline Repressor, domain 2"/>
    <property type="match status" value="1"/>
</dbReference>
<dbReference type="InterPro" id="IPR050109">
    <property type="entry name" value="HTH-type_TetR-like_transc_reg"/>
</dbReference>
<accession>A0ABP9UZL9</accession>
<organism evidence="6 7">
    <name type="scientific">Rubritalea halochordaticola</name>
    <dbReference type="NCBI Taxonomy" id="714537"/>
    <lineage>
        <taxon>Bacteria</taxon>
        <taxon>Pseudomonadati</taxon>
        <taxon>Verrucomicrobiota</taxon>
        <taxon>Verrucomicrobiia</taxon>
        <taxon>Verrucomicrobiales</taxon>
        <taxon>Rubritaleaceae</taxon>
        <taxon>Rubritalea</taxon>
    </lineage>
</organism>
<evidence type="ECO:0000256" key="2">
    <source>
        <dbReference type="ARBA" id="ARBA00023125"/>
    </source>
</evidence>
<dbReference type="PRINTS" id="PR00455">
    <property type="entry name" value="HTHTETR"/>
</dbReference>
<comment type="caution">
    <text evidence="6">The sequence shown here is derived from an EMBL/GenBank/DDBJ whole genome shotgun (WGS) entry which is preliminary data.</text>
</comment>
<evidence type="ECO:0000256" key="1">
    <source>
        <dbReference type="ARBA" id="ARBA00023015"/>
    </source>
</evidence>
<protein>
    <recommendedName>
        <fullName evidence="5">HTH tetR-type domain-containing protein</fullName>
    </recommendedName>
</protein>
<dbReference type="PROSITE" id="PS50977">
    <property type="entry name" value="HTH_TETR_2"/>
    <property type="match status" value="1"/>
</dbReference>
<dbReference type="InterPro" id="IPR009057">
    <property type="entry name" value="Homeodomain-like_sf"/>
</dbReference>
<keyword evidence="1" id="KW-0805">Transcription regulation</keyword>
<feature type="DNA-binding region" description="H-T-H motif" evidence="4">
    <location>
        <begin position="26"/>
        <end position="45"/>
    </location>
</feature>
<evidence type="ECO:0000313" key="6">
    <source>
        <dbReference type="EMBL" id="GAA5495822.1"/>
    </source>
</evidence>
<dbReference type="RefSeq" id="WP_346188561.1">
    <property type="nucleotide sequence ID" value="NZ_BAABRL010000005.1"/>
</dbReference>
<reference evidence="6 7" key="1">
    <citation type="submission" date="2024-02" db="EMBL/GenBank/DDBJ databases">
        <title>Rubritalea halochordaticola NBRC 107102.</title>
        <authorList>
            <person name="Ichikawa N."/>
            <person name="Katano-Makiyama Y."/>
            <person name="Hidaka K."/>
        </authorList>
    </citation>
    <scope>NUCLEOTIDE SEQUENCE [LARGE SCALE GENOMIC DNA]</scope>
    <source>
        <strain evidence="6 7">NBRC 107102</strain>
    </source>
</reference>
<dbReference type="SUPFAM" id="SSF46689">
    <property type="entry name" value="Homeodomain-like"/>
    <property type="match status" value="1"/>
</dbReference>
<dbReference type="PANTHER" id="PTHR30055:SF234">
    <property type="entry name" value="HTH-TYPE TRANSCRIPTIONAL REGULATOR BETI"/>
    <property type="match status" value="1"/>
</dbReference>
<dbReference type="InterPro" id="IPR001647">
    <property type="entry name" value="HTH_TetR"/>
</dbReference>
<feature type="domain" description="HTH tetR-type" evidence="5">
    <location>
        <begin position="3"/>
        <end position="63"/>
    </location>
</feature>
<keyword evidence="7" id="KW-1185">Reference proteome</keyword>